<evidence type="ECO:0000256" key="1">
    <source>
        <dbReference type="SAM" id="MobiDB-lite"/>
    </source>
</evidence>
<keyword evidence="3" id="KW-1185">Reference proteome</keyword>
<protein>
    <submittedName>
        <fullName evidence="2">Uncharacterized protein</fullName>
    </submittedName>
</protein>
<gene>
    <name evidence="2" type="ORF">CPB84DRAFT_1784617</name>
</gene>
<feature type="region of interest" description="Disordered" evidence="1">
    <location>
        <begin position="241"/>
        <end position="269"/>
    </location>
</feature>
<dbReference type="Proteomes" id="UP000724874">
    <property type="component" value="Unassembled WGS sequence"/>
</dbReference>
<name>A0A9P5TK40_GYMJU</name>
<accession>A0A9P5TK40</accession>
<dbReference type="EMBL" id="JADNYJ010000074">
    <property type="protein sequence ID" value="KAF8890824.1"/>
    <property type="molecule type" value="Genomic_DNA"/>
</dbReference>
<evidence type="ECO:0000313" key="2">
    <source>
        <dbReference type="EMBL" id="KAF8890824.1"/>
    </source>
</evidence>
<comment type="caution">
    <text evidence="2">The sequence shown here is derived from an EMBL/GenBank/DDBJ whole genome shotgun (WGS) entry which is preliminary data.</text>
</comment>
<evidence type="ECO:0000313" key="3">
    <source>
        <dbReference type="Proteomes" id="UP000724874"/>
    </source>
</evidence>
<proteinExistence type="predicted"/>
<dbReference type="AlphaFoldDB" id="A0A9P5TK40"/>
<organism evidence="2 3">
    <name type="scientific">Gymnopilus junonius</name>
    <name type="common">Spectacular rustgill mushroom</name>
    <name type="synonym">Gymnopilus spectabilis subsp. junonius</name>
    <dbReference type="NCBI Taxonomy" id="109634"/>
    <lineage>
        <taxon>Eukaryota</taxon>
        <taxon>Fungi</taxon>
        <taxon>Dikarya</taxon>
        <taxon>Basidiomycota</taxon>
        <taxon>Agaricomycotina</taxon>
        <taxon>Agaricomycetes</taxon>
        <taxon>Agaricomycetidae</taxon>
        <taxon>Agaricales</taxon>
        <taxon>Agaricineae</taxon>
        <taxon>Hymenogastraceae</taxon>
        <taxon>Gymnopilus</taxon>
    </lineage>
</organism>
<reference evidence="2" key="1">
    <citation type="submission" date="2020-11" db="EMBL/GenBank/DDBJ databases">
        <authorList>
            <consortium name="DOE Joint Genome Institute"/>
            <person name="Ahrendt S."/>
            <person name="Riley R."/>
            <person name="Andreopoulos W."/>
            <person name="LaButti K."/>
            <person name="Pangilinan J."/>
            <person name="Ruiz-duenas F.J."/>
            <person name="Barrasa J.M."/>
            <person name="Sanchez-Garcia M."/>
            <person name="Camarero S."/>
            <person name="Miyauchi S."/>
            <person name="Serrano A."/>
            <person name="Linde D."/>
            <person name="Babiker R."/>
            <person name="Drula E."/>
            <person name="Ayuso-Fernandez I."/>
            <person name="Pacheco R."/>
            <person name="Padilla G."/>
            <person name="Ferreira P."/>
            <person name="Barriuso J."/>
            <person name="Kellner H."/>
            <person name="Castanera R."/>
            <person name="Alfaro M."/>
            <person name="Ramirez L."/>
            <person name="Pisabarro A.G."/>
            <person name="Kuo A."/>
            <person name="Tritt A."/>
            <person name="Lipzen A."/>
            <person name="He G."/>
            <person name="Yan M."/>
            <person name="Ng V."/>
            <person name="Cullen D."/>
            <person name="Martin F."/>
            <person name="Rosso M.-N."/>
            <person name="Henrissat B."/>
            <person name="Hibbett D."/>
            <person name="Martinez A.T."/>
            <person name="Grigoriev I.V."/>
        </authorList>
    </citation>
    <scope>NUCLEOTIDE SEQUENCE</scope>
    <source>
        <strain evidence="2">AH 44721</strain>
    </source>
</reference>
<dbReference type="OrthoDB" id="3024029at2759"/>
<sequence>MTTPAAQQSSSVDSAIKPQGLERPLSSLADNVQRTMGAFYDVHKALLVSRRVPKNGLEQFKQTKHVFRTECETLRQALQSAYRHAVDFATSCQRAPNDRFISAKRAYDKNLEEFRSQEPILTGYLCVRPKKGDRPSSVGDRVLHPETAVGTLFSVLEDLQSSLRDLHAFWDNHTSFLTLVVNRQTNFPSPGEETKATVELWVRYQAAILQASSSISQSADAMSVDPSIVSMNGKNRRRHTFPATAADKRSAPSLAPQGPELGDKRDAPMSSSFSHRLIQWLKSLLHL</sequence>